<reference evidence="9 10" key="1">
    <citation type="submission" date="2020-02" db="EMBL/GenBank/DDBJ databases">
        <title>Bird 10,000 Genomes (B10K) Project - Family phase.</title>
        <authorList>
            <person name="Zhang G."/>
        </authorList>
    </citation>
    <scope>NUCLEOTIDE SEQUENCE [LARGE SCALE GENOMIC DNA]</scope>
    <source>
        <strain evidence="9">B10K-DU-013-51</strain>
        <tissue evidence="9">Mixed tissue sample</tissue>
    </source>
</reference>
<comment type="caution">
    <text evidence="9">The sequence shown here is derived from an EMBL/GenBank/DDBJ whole genome shotgun (WGS) entry which is preliminary data.</text>
</comment>
<dbReference type="GO" id="GO:0007097">
    <property type="term" value="P:nuclear migration"/>
    <property type="evidence" value="ECO:0007669"/>
    <property type="project" value="TreeGrafter"/>
</dbReference>
<dbReference type="PANTHER" id="PTHR13924:SF4">
    <property type="entry name" value="TRANSFORMING ACIDIC COILED-COIL-CONTAINING PROTEIN 3"/>
    <property type="match status" value="1"/>
</dbReference>
<evidence type="ECO:0000256" key="2">
    <source>
        <dbReference type="ARBA" id="ARBA00009423"/>
    </source>
</evidence>
<comment type="subcellular location">
    <subcellularLocation>
        <location evidence="1">Cytoplasm</location>
        <location evidence="1">Cytoskeleton</location>
    </subcellularLocation>
</comment>
<comment type="similarity">
    <text evidence="2">Belongs to the TACC family.</text>
</comment>
<evidence type="ECO:0000256" key="7">
    <source>
        <dbReference type="SAM" id="Coils"/>
    </source>
</evidence>
<dbReference type="OrthoDB" id="10255048at2759"/>
<dbReference type="PANTHER" id="PTHR13924">
    <property type="entry name" value="TRANSFORMING ACIDIC COILED-COIL CONTAINING PROTEIN 1/2"/>
    <property type="match status" value="1"/>
</dbReference>
<protein>
    <submittedName>
        <fullName evidence="9">TACC3 protein</fullName>
    </submittedName>
</protein>
<evidence type="ECO:0000256" key="5">
    <source>
        <dbReference type="ARBA" id="ARBA00023054"/>
    </source>
</evidence>
<keyword evidence="5 7" id="KW-0175">Coiled coil</keyword>
<feature type="non-terminal residue" evidence="9">
    <location>
        <position position="1"/>
    </location>
</feature>
<feature type="domain" description="Transforming acidic coiled-coil-containing protein C-terminal" evidence="8">
    <location>
        <begin position="1"/>
        <end position="130"/>
    </location>
</feature>
<evidence type="ECO:0000256" key="4">
    <source>
        <dbReference type="ARBA" id="ARBA00022553"/>
    </source>
</evidence>
<evidence type="ECO:0000313" key="10">
    <source>
        <dbReference type="Proteomes" id="UP000586704"/>
    </source>
</evidence>
<name>A0A7L4N8F6_9AVES</name>
<evidence type="ECO:0000256" key="1">
    <source>
        <dbReference type="ARBA" id="ARBA00004245"/>
    </source>
</evidence>
<keyword evidence="10" id="KW-1185">Reference proteome</keyword>
<sequence length="130" mass="15272">EDAQKQKEISKQEMQKVVEEKQQVISDLNSMEKSFSELFKRFEKQRDVLEGYRKNEEALKKCAEDYLARIKKEEQRYQALKAHAEEKMRQANEEIAQVRAKAKAEAAALQAGLRKEQTRIQSLEKSLEQK</sequence>
<evidence type="ECO:0000259" key="8">
    <source>
        <dbReference type="Pfam" id="PF05010"/>
    </source>
</evidence>
<gene>
    <name evidence="9" type="primary">Tacc3_1</name>
    <name evidence="9" type="ORF">CEYCYA_R12619</name>
</gene>
<keyword evidence="4" id="KW-0597">Phosphoprotein</keyword>
<keyword evidence="6" id="KW-0206">Cytoskeleton</keyword>
<keyword evidence="3" id="KW-0963">Cytoplasm</keyword>
<proteinExistence type="inferred from homology"/>
<dbReference type="GO" id="GO:0005856">
    <property type="term" value="C:cytoskeleton"/>
    <property type="evidence" value="ECO:0007669"/>
    <property type="project" value="UniProtKB-SubCell"/>
</dbReference>
<evidence type="ECO:0000256" key="3">
    <source>
        <dbReference type="ARBA" id="ARBA00022490"/>
    </source>
</evidence>
<dbReference type="InterPro" id="IPR007707">
    <property type="entry name" value="TACC_C"/>
</dbReference>
<dbReference type="EMBL" id="VYZU01046146">
    <property type="protein sequence ID" value="NXY86299.1"/>
    <property type="molecule type" value="Genomic_DNA"/>
</dbReference>
<dbReference type="GO" id="GO:0005737">
    <property type="term" value="C:cytoplasm"/>
    <property type="evidence" value="ECO:0007669"/>
    <property type="project" value="TreeGrafter"/>
</dbReference>
<evidence type="ECO:0000256" key="6">
    <source>
        <dbReference type="ARBA" id="ARBA00023212"/>
    </source>
</evidence>
<accession>A0A7L4N8F6</accession>
<dbReference type="Gene3D" id="1.20.5.1700">
    <property type="match status" value="1"/>
</dbReference>
<feature type="non-terminal residue" evidence="9">
    <location>
        <position position="130"/>
    </location>
</feature>
<dbReference type="Pfam" id="PF05010">
    <property type="entry name" value="TACC_C"/>
    <property type="match status" value="1"/>
</dbReference>
<feature type="coiled-coil region" evidence="7">
    <location>
        <begin position="63"/>
        <end position="126"/>
    </location>
</feature>
<evidence type="ECO:0000313" key="9">
    <source>
        <dbReference type="EMBL" id="NXY86299.1"/>
    </source>
</evidence>
<dbReference type="GO" id="GO:0021987">
    <property type="term" value="P:cerebral cortex development"/>
    <property type="evidence" value="ECO:0007669"/>
    <property type="project" value="TreeGrafter"/>
</dbReference>
<dbReference type="Proteomes" id="UP000586704">
    <property type="component" value="Unassembled WGS sequence"/>
</dbReference>
<dbReference type="InterPro" id="IPR039915">
    <property type="entry name" value="TACC"/>
</dbReference>
<dbReference type="AlphaFoldDB" id="A0A7L4N8F6"/>
<organism evidence="9 10">
    <name type="scientific">Ceyx cyanopectus</name>
    <name type="common">Indigo-banded kingfisher</name>
    <dbReference type="NCBI Taxonomy" id="390723"/>
    <lineage>
        <taxon>Eukaryota</taxon>
        <taxon>Metazoa</taxon>
        <taxon>Chordata</taxon>
        <taxon>Craniata</taxon>
        <taxon>Vertebrata</taxon>
        <taxon>Euteleostomi</taxon>
        <taxon>Archelosauria</taxon>
        <taxon>Archosauria</taxon>
        <taxon>Dinosauria</taxon>
        <taxon>Saurischia</taxon>
        <taxon>Theropoda</taxon>
        <taxon>Coelurosauria</taxon>
        <taxon>Aves</taxon>
        <taxon>Neognathae</taxon>
        <taxon>Neoaves</taxon>
        <taxon>Telluraves</taxon>
        <taxon>Coraciimorphae</taxon>
        <taxon>Coraciiformes</taxon>
        <taxon>Alcedinidae</taxon>
        <taxon>Ceyx</taxon>
    </lineage>
</organism>
<dbReference type="GO" id="GO:0007052">
    <property type="term" value="P:mitotic spindle organization"/>
    <property type="evidence" value="ECO:0007669"/>
    <property type="project" value="InterPro"/>
</dbReference>